<feature type="transmembrane region" description="Helical" evidence="17">
    <location>
        <begin position="404"/>
        <end position="425"/>
    </location>
</feature>
<dbReference type="GO" id="GO:0051480">
    <property type="term" value="P:regulation of cytosolic calcium ion concentration"/>
    <property type="evidence" value="ECO:0007669"/>
    <property type="project" value="TreeGrafter"/>
</dbReference>
<comment type="similarity">
    <text evidence="14">Belongs to the transient receptor (TC 1.A.4) family. STrpC subfamily.</text>
</comment>
<evidence type="ECO:0000256" key="7">
    <source>
        <dbReference type="ARBA" id="ARBA00022989"/>
    </source>
</evidence>
<keyword evidence="9" id="KW-0406">Ion transport</keyword>
<evidence type="ECO:0000313" key="19">
    <source>
        <dbReference type="EnsemblMetazoa" id="XP_037870886.1"/>
    </source>
</evidence>
<keyword evidence="6" id="KW-0677">Repeat</keyword>
<dbReference type="Gene3D" id="1.25.40.20">
    <property type="entry name" value="Ankyrin repeat-containing domain"/>
    <property type="match status" value="1"/>
</dbReference>
<dbReference type="RefSeq" id="XP_062527915.1">
    <property type="nucleotide sequence ID" value="XM_062671931.1"/>
</dbReference>
<feature type="transmembrane region" description="Helical" evidence="17">
    <location>
        <begin position="669"/>
        <end position="694"/>
    </location>
</feature>
<feature type="transmembrane region" description="Helical" evidence="17">
    <location>
        <begin position="375"/>
        <end position="392"/>
    </location>
</feature>
<keyword evidence="8 15" id="KW-0040">ANK repeat</keyword>
<feature type="compositionally biased region" description="Basic and acidic residues" evidence="16">
    <location>
        <begin position="954"/>
        <end position="965"/>
    </location>
</feature>
<dbReference type="AlphaFoldDB" id="A0A8R2M072"/>
<dbReference type="Pfam" id="PF00023">
    <property type="entry name" value="Ank"/>
    <property type="match status" value="1"/>
</dbReference>
<dbReference type="Pfam" id="PF12796">
    <property type="entry name" value="Ank_2"/>
    <property type="match status" value="1"/>
</dbReference>
<feature type="compositionally biased region" description="Basic residues" evidence="16">
    <location>
        <begin position="925"/>
        <end position="935"/>
    </location>
</feature>
<evidence type="ECO:0000256" key="11">
    <source>
        <dbReference type="ARBA" id="ARBA00023273"/>
    </source>
</evidence>
<evidence type="ECO:0000256" key="15">
    <source>
        <dbReference type="PROSITE-ProRule" id="PRU00023"/>
    </source>
</evidence>
<evidence type="ECO:0000313" key="20">
    <source>
        <dbReference type="Proteomes" id="UP000005204"/>
    </source>
</evidence>
<dbReference type="SUPFAM" id="SSF48403">
    <property type="entry name" value="Ankyrin repeat"/>
    <property type="match status" value="1"/>
</dbReference>
<dbReference type="GO" id="GO:0034703">
    <property type="term" value="C:cation channel complex"/>
    <property type="evidence" value="ECO:0007669"/>
    <property type="project" value="TreeGrafter"/>
</dbReference>
<keyword evidence="7 17" id="KW-1133">Transmembrane helix</keyword>
<dbReference type="SMART" id="SM00248">
    <property type="entry name" value="ANK"/>
    <property type="match status" value="2"/>
</dbReference>
<feature type="repeat" description="ANK" evidence="15">
    <location>
        <begin position="103"/>
        <end position="129"/>
    </location>
</feature>
<evidence type="ECO:0000256" key="3">
    <source>
        <dbReference type="ARBA" id="ARBA00022568"/>
    </source>
</evidence>
<evidence type="ECO:0000256" key="17">
    <source>
        <dbReference type="SAM" id="Phobius"/>
    </source>
</evidence>
<dbReference type="FunFam" id="1.25.40.20:FF:000221">
    <property type="entry name" value="Transient receptor potential-gamma protein"/>
    <property type="match status" value="1"/>
</dbReference>
<evidence type="ECO:0000259" key="18">
    <source>
        <dbReference type="SMART" id="SM01420"/>
    </source>
</evidence>
<evidence type="ECO:0000256" key="8">
    <source>
        <dbReference type="ARBA" id="ARBA00023043"/>
    </source>
</evidence>
<dbReference type="GO" id="GO:0015279">
    <property type="term" value="F:store-operated calcium channel activity"/>
    <property type="evidence" value="ECO:0007669"/>
    <property type="project" value="TreeGrafter"/>
</dbReference>
<keyword evidence="10 17" id="KW-0472">Membrane</keyword>
<keyword evidence="12" id="KW-0407">Ion channel</keyword>
<feature type="compositionally biased region" description="Basic and acidic residues" evidence="16">
    <location>
        <begin position="1095"/>
        <end position="1112"/>
    </location>
</feature>
<evidence type="ECO:0000256" key="6">
    <source>
        <dbReference type="ARBA" id="ARBA00022737"/>
    </source>
</evidence>
<dbReference type="Proteomes" id="UP000005204">
    <property type="component" value="Unassembled WGS sequence"/>
</dbReference>
<dbReference type="GO" id="GO:0050877">
    <property type="term" value="P:nervous system process"/>
    <property type="evidence" value="ECO:0007669"/>
    <property type="project" value="UniProtKB-ARBA"/>
</dbReference>
<feature type="compositionally biased region" description="Gly residues" evidence="16">
    <location>
        <begin position="1125"/>
        <end position="1137"/>
    </location>
</feature>
<keyword evidence="4" id="KW-0107">Calcium channel</keyword>
<evidence type="ECO:0000256" key="9">
    <source>
        <dbReference type="ARBA" id="ARBA00023065"/>
    </source>
</evidence>
<keyword evidence="2" id="KW-1003">Cell membrane</keyword>
<dbReference type="PRINTS" id="PR01097">
    <property type="entry name" value="TRNSRECEPTRP"/>
</dbReference>
<feature type="transmembrane region" description="Helical" evidence="17">
    <location>
        <begin position="487"/>
        <end position="508"/>
    </location>
</feature>
<dbReference type="Pfam" id="PF00520">
    <property type="entry name" value="Ion_trans"/>
    <property type="match status" value="1"/>
</dbReference>
<keyword evidence="3" id="KW-0106">Calcium</keyword>
<feature type="compositionally biased region" description="Pro residues" evidence="16">
    <location>
        <begin position="1038"/>
        <end position="1053"/>
    </location>
</feature>
<reference evidence="20" key="1">
    <citation type="journal article" date="2008" name="Insect Biochem. Mol. Biol.">
        <title>The genome of a lepidopteran model insect, the silkworm Bombyx mori.</title>
        <authorList>
            <consortium name="International Silkworm Genome Consortium"/>
        </authorList>
    </citation>
    <scope>NUCLEOTIDE SEQUENCE [LARGE SCALE GENOMIC DNA]</scope>
    <source>
        <strain evidence="20">p50T</strain>
    </source>
</reference>
<sequence>MSGGSGGGGSSADGRRPSTCRVDMGALLASEPRPLDSKVKRHSIHGMTEEENVVRPHQEMAVLSLEEKKYLLGVERGDVAGTRRVLQRARDTGHINVDCVDPLGRSALLMAIDNENLEMVELLLEFGVETRDALLHAISEEFVEAVEALLDHEERTRKPGEPNSWEALPPETATFTSDITPLILAAHRDSYEIIKLLLDRGAQLPEPHDVRCGCDDCVRSRREDSLRHSRSRINAYRALASPSLIALSSKDPILTAFELSWELRRLSALEHEFKTEYQELRVQCQEFATALLDHTRTSNELQILLNHEKGASPQAPLTEPGAPERMRLSRLKLAIKLRQKKFVAHPNVQQLLASIWYESVPGFRRKNMLLQAAEMVRIGAMFPLYSLAYIAAPHSAVGRTLRKPFIKFLCHSASYFMFLFLLILASQRIETAPGGLLWDVSHDEPLSRRGSMPSIVEWLILAWVSGLIWSEVKQLWDMGLREYVHDMWNVIDFVTNSLYVATVALRIVSHYQVRREMAMGLQWNQPREKWDAWDPMLLSEGLFSAANIFSSLKLVYIFSVNPHLGPLQVSLSRMVLDILKFFVLDILVIFAFSCGLNQLLWYYADMEKKRCTVGTALTPNGTLPDPDACVVWRRFANLFETMQTLFWAAFGLVDLDSFELDGIKIFTRFWGMLMFGTYAVINVIVLLNLLIAMMNHSYQLISERADVEWKFARSKLWISYFEEGGTAPPPFNVLPSPKSLLYAWRWLQRRLCGHARAKREHMRTIRRKVKQANERDFRYQAIMRNLVRRYVTVQQRRAESGGVTEDDVNEIKQDVSAFRCELVEILRNSGMNTSTANAGAPEVMMLRAGGGGGKKNRQKERRLMKGFNIAPGGSLAPVDEFMSPVSWLQHDHGVPHYSLSTLLGPRLRASQSSLSDGPGAGMSASRRKPQHKRRWGTIIDAARAARVSRLIGRSRSEDSVCDHARQSPSGSEPSESGSDSQRSPERTGSRSGPLHPLTALAALKRKRKKFSDSRRPEATVRPVPAPESLQRASSVPARVPPAAPPRAPPPPAVSPSTTAESVAARGGSREPLLASLDDEAHKVMSVSNVGPFDSAPREDGRVNERERRHSLQRDGCGQCGYESGPQGGGEAGGGAGEAEGACGRCAALARLAGVTPLAGHAPHHSAGWL</sequence>
<evidence type="ECO:0000256" key="14">
    <source>
        <dbReference type="ARBA" id="ARBA00060916"/>
    </source>
</evidence>
<keyword evidence="5 17" id="KW-0812">Transmembrane</keyword>
<evidence type="ECO:0000256" key="4">
    <source>
        <dbReference type="ARBA" id="ARBA00022673"/>
    </source>
</evidence>
<evidence type="ECO:0000256" key="12">
    <source>
        <dbReference type="ARBA" id="ARBA00023303"/>
    </source>
</evidence>
<dbReference type="EnsemblMetazoa" id="XM_038014958.1">
    <property type="protein sequence ID" value="XP_037870886.1"/>
    <property type="gene ID" value="LOC101736324"/>
</dbReference>
<dbReference type="InterPro" id="IPR013555">
    <property type="entry name" value="TRP_dom"/>
</dbReference>
<protein>
    <recommendedName>
        <fullName evidence="18">Transient receptor ion channel domain-containing protein</fullName>
    </recommendedName>
</protein>
<dbReference type="InterPro" id="IPR005821">
    <property type="entry name" value="Ion_trans_dom"/>
</dbReference>
<dbReference type="GO" id="GO:0030425">
    <property type="term" value="C:dendrite"/>
    <property type="evidence" value="ECO:0007669"/>
    <property type="project" value="UniProtKB-ARBA"/>
</dbReference>
<dbReference type="GeneID" id="101736324"/>
<feature type="region of interest" description="Disordered" evidence="16">
    <location>
        <begin position="909"/>
        <end position="1139"/>
    </location>
</feature>
<dbReference type="Pfam" id="PF08344">
    <property type="entry name" value="TRP_2"/>
    <property type="match status" value="1"/>
</dbReference>
<feature type="transmembrane region" description="Helical" evidence="17">
    <location>
        <begin position="537"/>
        <end position="558"/>
    </location>
</feature>
<dbReference type="PANTHER" id="PTHR10117:SF54">
    <property type="entry name" value="TRANSIENT RECEPTOR POTENTIAL-GAMMA PROTEIN"/>
    <property type="match status" value="1"/>
</dbReference>
<dbReference type="NCBIfam" id="TIGR00870">
    <property type="entry name" value="trp"/>
    <property type="match status" value="1"/>
</dbReference>
<dbReference type="SMART" id="SM01420">
    <property type="entry name" value="TRP_2"/>
    <property type="match status" value="1"/>
</dbReference>
<comment type="subcellular location">
    <subcellularLocation>
        <location evidence="13">Cell projection</location>
        <location evidence="13">Rhabdomere membrane</location>
        <topology evidence="13">Multi-pass membrane protein</topology>
    </subcellularLocation>
</comment>
<dbReference type="RefSeq" id="XP_037870886.1">
    <property type="nucleotide sequence ID" value="XM_038014958.2"/>
</dbReference>
<dbReference type="RefSeq" id="XP_062527916.1">
    <property type="nucleotide sequence ID" value="XM_062671932.1"/>
</dbReference>
<keyword evidence="11" id="KW-0966">Cell projection</keyword>
<evidence type="ECO:0000256" key="2">
    <source>
        <dbReference type="ARBA" id="ARBA00022475"/>
    </source>
</evidence>
<feature type="repeat" description="ANK" evidence="15">
    <location>
        <begin position="177"/>
        <end position="209"/>
    </location>
</feature>
<organism evidence="19 20">
    <name type="scientific">Bombyx mori</name>
    <name type="common">Silk moth</name>
    <dbReference type="NCBI Taxonomy" id="7091"/>
    <lineage>
        <taxon>Eukaryota</taxon>
        <taxon>Metazoa</taxon>
        <taxon>Ecdysozoa</taxon>
        <taxon>Arthropoda</taxon>
        <taxon>Hexapoda</taxon>
        <taxon>Insecta</taxon>
        <taxon>Pterygota</taxon>
        <taxon>Neoptera</taxon>
        <taxon>Endopterygota</taxon>
        <taxon>Lepidoptera</taxon>
        <taxon>Glossata</taxon>
        <taxon>Ditrysia</taxon>
        <taxon>Bombycoidea</taxon>
        <taxon>Bombycidae</taxon>
        <taxon>Bombycinae</taxon>
        <taxon>Bombyx</taxon>
    </lineage>
</organism>
<feature type="domain" description="Transient receptor ion channel" evidence="18">
    <location>
        <begin position="212"/>
        <end position="274"/>
    </location>
</feature>
<name>A0A8R2M072_BOMMO</name>
<dbReference type="InterPro" id="IPR002153">
    <property type="entry name" value="TRPC_channel"/>
</dbReference>
<reference evidence="19" key="2">
    <citation type="submission" date="2022-06" db="UniProtKB">
        <authorList>
            <consortium name="EnsemblMetazoa"/>
        </authorList>
    </citation>
    <scope>IDENTIFICATION</scope>
    <source>
        <strain evidence="19">p50T (Dazao)</strain>
    </source>
</reference>
<dbReference type="PANTHER" id="PTHR10117">
    <property type="entry name" value="TRANSIENT RECEPTOR POTENTIAL CHANNEL"/>
    <property type="match status" value="1"/>
</dbReference>
<dbReference type="InterPro" id="IPR036770">
    <property type="entry name" value="Ankyrin_rpt-contain_sf"/>
</dbReference>
<feature type="compositionally biased region" description="Low complexity" evidence="16">
    <location>
        <begin position="966"/>
        <end position="981"/>
    </location>
</feature>
<dbReference type="PROSITE" id="PS50088">
    <property type="entry name" value="ANK_REPEAT"/>
    <property type="match status" value="2"/>
</dbReference>
<evidence type="ECO:0000256" key="13">
    <source>
        <dbReference type="ARBA" id="ARBA00043946"/>
    </source>
</evidence>
<keyword evidence="3" id="KW-0109">Calcium transport</keyword>
<evidence type="ECO:0000256" key="16">
    <source>
        <dbReference type="SAM" id="MobiDB-lite"/>
    </source>
</evidence>
<accession>A0A8R2M072</accession>
<evidence type="ECO:0000256" key="10">
    <source>
        <dbReference type="ARBA" id="ARBA00023136"/>
    </source>
</evidence>
<feature type="transmembrane region" description="Helical" evidence="17">
    <location>
        <begin position="578"/>
        <end position="600"/>
    </location>
</feature>
<dbReference type="GO" id="GO:0033583">
    <property type="term" value="C:rhabdomere membrane"/>
    <property type="evidence" value="ECO:0007669"/>
    <property type="project" value="UniProtKB-SubCell"/>
</dbReference>
<dbReference type="PROSITE" id="PS50297">
    <property type="entry name" value="ANK_REP_REGION"/>
    <property type="match status" value="2"/>
</dbReference>
<evidence type="ECO:0000256" key="1">
    <source>
        <dbReference type="ARBA" id="ARBA00022448"/>
    </source>
</evidence>
<dbReference type="GO" id="GO:0070679">
    <property type="term" value="F:inositol 1,4,5 trisphosphate binding"/>
    <property type="evidence" value="ECO:0007669"/>
    <property type="project" value="TreeGrafter"/>
</dbReference>
<proteinExistence type="inferred from homology"/>
<dbReference type="InterPro" id="IPR002110">
    <property type="entry name" value="Ankyrin_rpt"/>
</dbReference>
<evidence type="ECO:0000256" key="5">
    <source>
        <dbReference type="ARBA" id="ARBA00022692"/>
    </source>
</evidence>
<keyword evidence="20" id="KW-1185">Reference proteome</keyword>
<keyword evidence="1" id="KW-0813">Transport</keyword>